<dbReference type="PANTHER" id="PTHR30204:SF69">
    <property type="entry name" value="MERR-FAMILY TRANSCRIPTIONAL REGULATOR"/>
    <property type="match status" value="1"/>
</dbReference>
<dbReference type="InterPro" id="IPR009061">
    <property type="entry name" value="DNA-bd_dom_put_sf"/>
</dbReference>
<keyword evidence="4" id="KW-0804">Transcription</keyword>
<evidence type="ECO:0000313" key="7">
    <source>
        <dbReference type="EMBL" id="GAA1669439.1"/>
    </source>
</evidence>
<sequence length="119" mass="13390">MLIGELARRTNTSERLLRYYERVGLLSSDRLANGYRDYADDAERVVGQIRSLLAAGLPTRVIRHIIPCAREDGSLAACPGVLDRMRSQLEQLDQRADELAVARETLVRAIRTTETHVTL</sequence>
<keyword evidence="1" id="KW-0678">Repressor</keyword>
<protein>
    <recommendedName>
        <fullName evidence="6">HTH merR-type domain-containing protein</fullName>
    </recommendedName>
</protein>
<accession>A0ABP4S9C9</accession>
<gene>
    <name evidence="7" type="ORF">GCM10009765_18630</name>
</gene>
<evidence type="ECO:0000256" key="5">
    <source>
        <dbReference type="SAM" id="Coils"/>
    </source>
</evidence>
<dbReference type="EMBL" id="BAAANY010000007">
    <property type="protein sequence ID" value="GAA1669439.1"/>
    <property type="molecule type" value="Genomic_DNA"/>
</dbReference>
<dbReference type="InterPro" id="IPR047057">
    <property type="entry name" value="MerR_fam"/>
</dbReference>
<dbReference type="RefSeq" id="WP_163570539.1">
    <property type="nucleotide sequence ID" value="NZ_BAAANY010000007.1"/>
</dbReference>
<dbReference type="InterPro" id="IPR000551">
    <property type="entry name" value="MerR-type_HTH_dom"/>
</dbReference>
<proteinExistence type="predicted"/>
<dbReference type="Gene3D" id="1.10.1660.10">
    <property type="match status" value="1"/>
</dbReference>
<keyword evidence="3" id="KW-0238">DNA-binding</keyword>
<feature type="coiled-coil region" evidence="5">
    <location>
        <begin position="82"/>
        <end position="109"/>
    </location>
</feature>
<dbReference type="PANTHER" id="PTHR30204">
    <property type="entry name" value="REDOX-CYCLING DRUG-SENSING TRANSCRIPTIONAL ACTIVATOR SOXR"/>
    <property type="match status" value="1"/>
</dbReference>
<reference evidence="8" key="1">
    <citation type="journal article" date="2019" name="Int. J. Syst. Evol. Microbiol.">
        <title>The Global Catalogue of Microorganisms (GCM) 10K type strain sequencing project: providing services to taxonomists for standard genome sequencing and annotation.</title>
        <authorList>
            <consortium name="The Broad Institute Genomics Platform"/>
            <consortium name="The Broad Institute Genome Sequencing Center for Infectious Disease"/>
            <person name="Wu L."/>
            <person name="Ma J."/>
        </authorList>
    </citation>
    <scope>NUCLEOTIDE SEQUENCE [LARGE SCALE GENOMIC DNA]</scope>
    <source>
        <strain evidence="8">JCM 14718</strain>
    </source>
</reference>
<evidence type="ECO:0000259" key="6">
    <source>
        <dbReference type="PROSITE" id="PS50937"/>
    </source>
</evidence>
<comment type="caution">
    <text evidence="7">The sequence shown here is derived from an EMBL/GenBank/DDBJ whole genome shotgun (WGS) entry which is preliminary data.</text>
</comment>
<dbReference type="Pfam" id="PF13411">
    <property type="entry name" value="MerR_1"/>
    <property type="match status" value="1"/>
</dbReference>
<dbReference type="PROSITE" id="PS50937">
    <property type="entry name" value="HTH_MERR_2"/>
    <property type="match status" value="1"/>
</dbReference>
<name>A0ABP4S9C9_9ACTN</name>
<evidence type="ECO:0000313" key="8">
    <source>
        <dbReference type="Proteomes" id="UP001500618"/>
    </source>
</evidence>
<evidence type="ECO:0000256" key="2">
    <source>
        <dbReference type="ARBA" id="ARBA00023015"/>
    </source>
</evidence>
<dbReference type="SMART" id="SM00422">
    <property type="entry name" value="HTH_MERR"/>
    <property type="match status" value="1"/>
</dbReference>
<keyword evidence="2" id="KW-0805">Transcription regulation</keyword>
<organism evidence="7 8">
    <name type="scientific">Fodinicola feengrottensis</name>
    <dbReference type="NCBI Taxonomy" id="435914"/>
    <lineage>
        <taxon>Bacteria</taxon>
        <taxon>Bacillati</taxon>
        <taxon>Actinomycetota</taxon>
        <taxon>Actinomycetes</taxon>
        <taxon>Mycobacteriales</taxon>
        <taxon>Fodinicola</taxon>
    </lineage>
</organism>
<dbReference type="Proteomes" id="UP001500618">
    <property type="component" value="Unassembled WGS sequence"/>
</dbReference>
<evidence type="ECO:0000256" key="3">
    <source>
        <dbReference type="ARBA" id="ARBA00023125"/>
    </source>
</evidence>
<dbReference type="SUPFAM" id="SSF46955">
    <property type="entry name" value="Putative DNA-binding domain"/>
    <property type="match status" value="1"/>
</dbReference>
<evidence type="ECO:0000256" key="1">
    <source>
        <dbReference type="ARBA" id="ARBA00022491"/>
    </source>
</evidence>
<keyword evidence="5" id="KW-0175">Coiled coil</keyword>
<feature type="domain" description="HTH merR-type" evidence="6">
    <location>
        <begin position="1"/>
        <end position="68"/>
    </location>
</feature>
<keyword evidence="8" id="KW-1185">Reference proteome</keyword>
<evidence type="ECO:0000256" key="4">
    <source>
        <dbReference type="ARBA" id="ARBA00023163"/>
    </source>
</evidence>